<feature type="domain" description="DUF5916" evidence="2">
    <location>
        <begin position="252"/>
        <end position="337"/>
    </location>
</feature>
<sequence>MPIKIAAVSGSCLLFCASAFSVTAWAQSPLIPDDTDTSSLPTNAVRQFRAVRVDQPPVIDGIIDDAVWQQANVITDFHQTRPGNGTPTSERTEVYVVYDDDALYVAARMFDSEPELIAAPVIRHGQGMPSDDRLVVILDPFNTGRAGYRFETNLNAARHDSLYTSVTSFSLDWNTIWDVATSVDGESWIAELEIPFKSIPFDPAIETWGFNFGRAIRRRGEEMAWVSQNRTYNPSVSGQMTGISGISKGVGLDLVPSLSVNRRREYDPVTKETSTEPSLDAFYRITPSLNAALTINTDFSATEVDNRQVNLTRFNLFFPEKRDFFLNDSDLFQFGNIGGMASGNDATSLGSRENARPFFSRRLGLSENGAPVDINYGGRISGRVGRWNIGTLAIRQDEFGAVDASDLFVTRISANVLEDSGIGFIYTNGDPASNVDNSVMGVDFKYLNNRLASGRTVEADAWFQQSETPGLDGDDASFGFGLRMPNATGLRGRMAYKEVQRNFNPAMGYINRADVRDLTADVGYTHFFGGTVWQTAFAGIDAQRIERLEGGLQSQALVYRLLELQTNTRDGISLSHTRNDENVLRPFTIYSDQNRQVAIQPGQYQFSESEISLNTGGQRRLSGRLNYLQGDFYNGERTNISGSVTWNQSRFFVLSANYDWNDISLPQGDFVARLTSVSTQVAFSSTLYWISLLQYDNLSEELGINTRVQWIPRAGQEGFIVLNYNMQDRDKDNTFESAFSDLTVKFRYTFRF</sequence>
<reference evidence="3" key="1">
    <citation type="journal article" date="2015" name="Nature">
        <title>Complex archaea that bridge the gap between prokaryotes and eukaryotes.</title>
        <authorList>
            <person name="Spang A."/>
            <person name="Saw J.H."/>
            <person name="Jorgensen S.L."/>
            <person name="Zaremba-Niedzwiedzka K."/>
            <person name="Martijn J."/>
            <person name="Lind A.E."/>
            <person name="van Eijk R."/>
            <person name="Schleper C."/>
            <person name="Guy L."/>
            <person name="Ettema T.J."/>
        </authorList>
    </citation>
    <scope>NUCLEOTIDE SEQUENCE</scope>
</reference>
<dbReference type="GO" id="GO:0004553">
    <property type="term" value="F:hydrolase activity, hydrolyzing O-glycosyl compounds"/>
    <property type="evidence" value="ECO:0007669"/>
    <property type="project" value="InterPro"/>
</dbReference>
<feature type="domain" description="Carbohydrate-binding" evidence="1">
    <location>
        <begin position="59"/>
        <end position="212"/>
    </location>
</feature>
<evidence type="ECO:0000313" key="3">
    <source>
        <dbReference type="EMBL" id="KKO09021.1"/>
    </source>
</evidence>
<dbReference type="GO" id="GO:0016052">
    <property type="term" value="P:carbohydrate catabolic process"/>
    <property type="evidence" value="ECO:0007669"/>
    <property type="project" value="InterPro"/>
</dbReference>
<evidence type="ECO:0000259" key="1">
    <source>
        <dbReference type="Pfam" id="PF06452"/>
    </source>
</evidence>
<protein>
    <submittedName>
        <fullName evidence="3">Uncharacterized protein</fullName>
    </submittedName>
</protein>
<dbReference type="InterPro" id="IPR010502">
    <property type="entry name" value="Carb-bd_dom_fam9"/>
</dbReference>
<dbReference type="CDD" id="cd09618">
    <property type="entry name" value="CBM9_like_2"/>
    <property type="match status" value="1"/>
</dbReference>
<gene>
    <name evidence="3" type="ORF">LCGC14_0041400</name>
</gene>
<comment type="caution">
    <text evidence="3">The sequence shown here is derived from an EMBL/GenBank/DDBJ whole genome shotgun (WGS) entry which is preliminary data.</text>
</comment>
<proteinExistence type="predicted"/>
<dbReference type="GO" id="GO:0030246">
    <property type="term" value="F:carbohydrate binding"/>
    <property type="evidence" value="ECO:0007669"/>
    <property type="project" value="InterPro"/>
</dbReference>
<dbReference type="Pfam" id="PF06452">
    <property type="entry name" value="CBM9_1"/>
    <property type="match status" value="1"/>
</dbReference>
<accession>A0A0F9VV87</accession>
<dbReference type="InterPro" id="IPR045670">
    <property type="entry name" value="DUF5916"/>
</dbReference>
<dbReference type="SUPFAM" id="SSF49344">
    <property type="entry name" value="CBD9-like"/>
    <property type="match status" value="1"/>
</dbReference>
<dbReference type="Gene3D" id="2.60.40.1190">
    <property type="match status" value="1"/>
</dbReference>
<dbReference type="AlphaFoldDB" id="A0A0F9VV87"/>
<dbReference type="Pfam" id="PF19313">
    <property type="entry name" value="DUF5916"/>
    <property type="match status" value="1"/>
</dbReference>
<organism evidence="3">
    <name type="scientific">marine sediment metagenome</name>
    <dbReference type="NCBI Taxonomy" id="412755"/>
    <lineage>
        <taxon>unclassified sequences</taxon>
        <taxon>metagenomes</taxon>
        <taxon>ecological metagenomes</taxon>
    </lineage>
</organism>
<name>A0A0F9VV87_9ZZZZ</name>
<dbReference type="EMBL" id="LAZR01000008">
    <property type="protein sequence ID" value="KKO09021.1"/>
    <property type="molecule type" value="Genomic_DNA"/>
</dbReference>
<evidence type="ECO:0000259" key="2">
    <source>
        <dbReference type="Pfam" id="PF19313"/>
    </source>
</evidence>